<organism evidence="2 3">
    <name type="scientific">Taphrina deformans (strain PYCC 5710 / ATCC 11124 / CBS 356.35 / IMI 108563 / JCM 9778 / NBRC 8474)</name>
    <name type="common">Peach leaf curl fungus</name>
    <name type="synonym">Lalaria deformans</name>
    <dbReference type="NCBI Taxonomy" id="1097556"/>
    <lineage>
        <taxon>Eukaryota</taxon>
        <taxon>Fungi</taxon>
        <taxon>Dikarya</taxon>
        <taxon>Ascomycota</taxon>
        <taxon>Taphrinomycotina</taxon>
        <taxon>Taphrinomycetes</taxon>
        <taxon>Taphrinales</taxon>
        <taxon>Taphrinaceae</taxon>
        <taxon>Taphrina</taxon>
    </lineage>
</organism>
<gene>
    <name evidence="2" type="ORF">TAPDE_003469</name>
</gene>
<keyword evidence="3" id="KW-1185">Reference proteome</keyword>
<feature type="compositionally biased region" description="Polar residues" evidence="1">
    <location>
        <begin position="46"/>
        <end position="60"/>
    </location>
</feature>
<dbReference type="AlphaFoldDB" id="R4XJ70"/>
<reference evidence="2 3" key="1">
    <citation type="journal article" date="2013" name="MBio">
        <title>Genome sequencing of the plant pathogen Taphrina deformans, the causal agent of peach leaf curl.</title>
        <authorList>
            <person name="Cisse O.H."/>
            <person name="Almeida J.M.G.C.F."/>
            <person name="Fonseca A."/>
            <person name="Kumar A.A."/>
            <person name="Salojaervi J."/>
            <person name="Overmyer K."/>
            <person name="Hauser P.M."/>
            <person name="Pagni M."/>
        </authorList>
    </citation>
    <scope>NUCLEOTIDE SEQUENCE [LARGE SCALE GENOMIC DNA]</scope>
    <source>
        <strain evidence="3">PYCC 5710 / ATCC 11124 / CBS 356.35 / IMI 108563 / JCM 9778 / NBRC 8474</strain>
    </source>
</reference>
<name>R4XJ70_TAPDE</name>
<dbReference type="EMBL" id="CAHR02000145">
    <property type="protein sequence ID" value="CCG83415.1"/>
    <property type="molecule type" value="Genomic_DNA"/>
</dbReference>
<proteinExistence type="predicted"/>
<feature type="compositionally biased region" description="Low complexity" evidence="1">
    <location>
        <begin position="20"/>
        <end position="30"/>
    </location>
</feature>
<evidence type="ECO:0000313" key="2">
    <source>
        <dbReference type="EMBL" id="CCG83415.1"/>
    </source>
</evidence>
<accession>R4XJ70</accession>
<sequence>MPKSRGSSRGIAKKAKKSQKASAVQSAAAVDPAFQVTPGAPVPSVGESTPLNSNFGSDAHSNFGEDANTNSGVSLHIQAKQAI</sequence>
<dbReference type="Proteomes" id="UP000013776">
    <property type="component" value="Unassembled WGS sequence"/>
</dbReference>
<evidence type="ECO:0000313" key="3">
    <source>
        <dbReference type="Proteomes" id="UP000013776"/>
    </source>
</evidence>
<protein>
    <submittedName>
        <fullName evidence="2">Uncharacterized protein</fullName>
    </submittedName>
</protein>
<feature type="region of interest" description="Disordered" evidence="1">
    <location>
        <begin position="1"/>
        <end position="83"/>
    </location>
</feature>
<feature type="non-terminal residue" evidence="2">
    <location>
        <position position="83"/>
    </location>
</feature>
<evidence type="ECO:0000256" key="1">
    <source>
        <dbReference type="SAM" id="MobiDB-lite"/>
    </source>
</evidence>
<comment type="caution">
    <text evidence="2">The sequence shown here is derived from an EMBL/GenBank/DDBJ whole genome shotgun (WGS) entry which is preliminary data.</text>
</comment>
<dbReference type="VEuPathDB" id="FungiDB:TAPDE_003469"/>